<protein>
    <submittedName>
        <fullName evidence="2">(northern house mosquito) hypothetical protein</fullName>
    </submittedName>
</protein>
<dbReference type="EMBL" id="HBUE01323135">
    <property type="protein sequence ID" value="CAG6589269.1"/>
    <property type="molecule type" value="Transcribed_RNA"/>
</dbReference>
<dbReference type="EMBL" id="HBUE01323132">
    <property type="protein sequence ID" value="CAG6589263.1"/>
    <property type="molecule type" value="Transcribed_RNA"/>
</dbReference>
<reference evidence="2" key="1">
    <citation type="submission" date="2021-05" db="EMBL/GenBank/DDBJ databases">
        <authorList>
            <person name="Alioto T."/>
            <person name="Alioto T."/>
            <person name="Gomez Garrido J."/>
        </authorList>
    </citation>
    <scope>NUCLEOTIDE SEQUENCE</scope>
</reference>
<name>A0A8D8KLF5_CULPI</name>
<proteinExistence type="predicted"/>
<dbReference type="EMBL" id="HBUE01323133">
    <property type="protein sequence ID" value="CAG6589265.1"/>
    <property type="molecule type" value="Transcribed_RNA"/>
</dbReference>
<sequence length="108" mass="13040">MKSRRSNGRLNRSRLPPPWPLRPALESATEVPRRKKVRRRTVLRARKLPQTRKPSLLLLWWILCPVRVKRCPWEMRRASRARLSQPSRCLRSRLHNRVDATERHFSFI</sequence>
<dbReference type="EMBL" id="HBUE01216575">
    <property type="protein sequence ID" value="CAG6537262.1"/>
    <property type="molecule type" value="Transcribed_RNA"/>
</dbReference>
<evidence type="ECO:0000313" key="2">
    <source>
        <dbReference type="EMBL" id="CAG6589261.1"/>
    </source>
</evidence>
<dbReference type="EMBL" id="HBUE01323134">
    <property type="protein sequence ID" value="CAG6589267.1"/>
    <property type="molecule type" value="Transcribed_RNA"/>
</dbReference>
<dbReference type="EMBL" id="HBUE01117286">
    <property type="protein sequence ID" value="CAG6490947.1"/>
    <property type="molecule type" value="Transcribed_RNA"/>
</dbReference>
<dbReference type="EMBL" id="HBUE01117283">
    <property type="protein sequence ID" value="CAG6490942.1"/>
    <property type="molecule type" value="Transcribed_RNA"/>
</dbReference>
<dbReference type="EMBL" id="HBUE01216574">
    <property type="protein sequence ID" value="CAG6537260.1"/>
    <property type="molecule type" value="Transcribed_RNA"/>
</dbReference>
<dbReference type="EMBL" id="HBUE01323136">
    <property type="protein sequence ID" value="CAG6589271.1"/>
    <property type="molecule type" value="Transcribed_RNA"/>
</dbReference>
<dbReference type="EMBL" id="HBUE01323139">
    <property type="protein sequence ID" value="CAG6589275.1"/>
    <property type="molecule type" value="Transcribed_RNA"/>
</dbReference>
<dbReference type="EMBL" id="HBUE01117287">
    <property type="protein sequence ID" value="CAG6490950.1"/>
    <property type="molecule type" value="Transcribed_RNA"/>
</dbReference>
<organism evidence="2">
    <name type="scientific">Culex pipiens</name>
    <name type="common">House mosquito</name>
    <dbReference type="NCBI Taxonomy" id="7175"/>
    <lineage>
        <taxon>Eukaryota</taxon>
        <taxon>Metazoa</taxon>
        <taxon>Ecdysozoa</taxon>
        <taxon>Arthropoda</taxon>
        <taxon>Hexapoda</taxon>
        <taxon>Insecta</taxon>
        <taxon>Pterygota</taxon>
        <taxon>Neoptera</taxon>
        <taxon>Endopterygota</taxon>
        <taxon>Diptera</taxon>
        <taxon>Nematocera</taxon>
        <taxon>Culicoidea</taxon>
        <taxon>Culicidae</taxon>
        <taxon>Culicinae</taxon>
        <taxon>Culicini</taxon>
        <taxon>Culex</taxon>
        <taxon>Culex</taxon>
    </lineage>
</organism>
<dbReference type="EMBL" id="HBUE01323131">
    <property type="protein sequence ID" value="CAG6589261.1"/>
    <property type="molecule type" value="Transcribed_RNA"/>
</dbReference>
<dbReference type="EMBL" id="HBUE01216570">
    <property type="protein sequence ID" value="CAG6537252.1"/>
    <property type="molecule type" value="Transcribed_RNA"/>
</dbReference>
<feature type="region of interest" description="Disordered" evidence="1">
    <location>
        <begin position="1"/>
        <end position="21"/>
    </location>
</feature>
<accession>A0A8D8KLF5</accession>
<dbReference type="AlphaFoldDB" id="A0A8D8KLF5"/>
<evidence type="ECO:0000256" key="1">
    <source>
        <dbReference type="SAM" id="MobiDB-lite"/>
    </source>
</evidence>
<dbReference type="EMBL" id="HBUE01323137">
    <property type="protein sequence ID" value="CAG6589273.1"/>
    <property type="molecule type" value="Transcribed_RNA"/>
</dbReference>
<dbReference type="EMBL" id="HBUE01216573">
    <property type="protein sequence ID" value="CAG6537258.1"/>
    <property type="molecule type" value="Transcribed_RNA"/>
</dbReference>
<dbReference type="EMBL" id="HBUE01216569">
    <property type="protein sequence ID" value="CAG6537250.1"/>
    <property type="molecule type" value="Transcribed_RNA"/>
</dbReference>
<dbReference type="EMBL" id="HBUE01117288">
    <property type="protein sequence ID" value="CAG6490953.1"/>
    <property type="molecule type" value="Transcribed_RNA"/>
</dbReference>
<dbReference type="EMBL" id="HBUE01216577">
    <property type="protein sequence ID" value="CAG6537264.1"/>
    <property type="molecule type" value="Transcribed_RNA"/>
</dbReference>
<dbReference type="EMBL" id="HBUE01216571">
    <property type="protein sequence ID" value="CAG6537254.1"/>
    <property type="molecule type" value="Transcribed_RNA"/>
</dbReference>
<dbReference type="EMBL" id="HBUE01216572">
    <property type="protein sequence ID" value="CAG6537256.1"/>
    <property type="molecule type" value="Transcribed_RNA"/>
</dbReference>